<evidence type="ECO:0000313" key="2">
    <source>
        <dbReference type="Proteomes" id="UP000483035"/>
    </source>
</evidence>
<evidence type="ECO:0000313" key="1">
    <source>
        <dbReference type="EMBL" id="NEI74415.1"/>
    </source>
</evidence>
<gene>
    <name evidence="1" type="ORF">GR212_33220</name>
</gene>
<organism evidence="1 2">
    <name type="scientific">Rhizobium lusitanum</name>
    <dbReference type="NCBI Taxonomy" id="293958"/>
    <lineage>
        <taxon>Bacteria</taxon>
        <taxon>Pseudomonadati</taxon>
        <taxon>Pseudomonadota</taxon>
        <taxon>Alphaproteobacteria</taxon>
        <taxon>Hyphomicrobiales</taxon>
        <taxon>Rhizobiaceae</taxon>
        <taxon>Rhizobium/Agrobacterium group</taxon>
        <taxon>Rhizobium</taxon>
    </lineage>
</organism>
<dbReference type="EMBL" id="WUEY01000030">
    <property type="protein sequence ID" value="NEI74415.1"/>
    <property type="molecule type" value="Genomic_DNA"/>
</dbReference>
<comment type="caution">
    <text evidence="1">The sequence shown here is derived from an EMBL/GenBank/DDBJ whole genome shotgun (WGS) entry which is preliminary data.</text>
</comment>
<accession>A0A6L9UEI9</accession>
<dbReference type="RefSeq" id="WP_163993670.1">
    <property type="nucleotide sequence ID" value="NZ_WUEY01000030.1"/>
</dbReference>
<sequence length="80" mass="8424">MAISANVIAALTIFPVEALKGNPPAAMRGWWAMRQATNAIRFAGSADAGCRLNHPVVVAGRELCKSSMANVQAYAFYLGG</sequence>
<name>A0A6L9UEI9_9HYPH</name>
<dbReference type="Proteomes" id="UP000483035">
    <property type="component" value="Unassembled WGS sequence"/>
</dbReference>
<dbReference type="AlphaFoldDB" id="A0A6L9UEI9"/>
<reference evidence="1 2" key="1">
    <citation type="submission" date="2019-12" db="EMBL/GenBank/DDBJ databases">
        <title>Rhizobium genotypes associated with high levels of biological nitrogen fixation by grain legumes in a temperate-maritime cropping system.</title>
        <authorList>
            <person name="Maluk M."/>
            <person name="Francesc Ferrando Molina F."/>
            <person name="Lopez Del Egido L."/>
            <person name="Lafos M."/>
            <person name="Langarica-Fuentes A."/>
            <person name="Gebre Yohannes G."/>
            <person name="Young M.W."/>
            <person name="Martin P."/>
            <person name="Gantlett R."/>
            <person name="Kenicer G."/>
            <person name="Hawes C."/>
            <person name="Begg G.S."/>
            <person name="Quilliam R.S."/>
            <person name="Squire G.R."/>
            <person name="Poole P.S."/>
            <person name="Young P.W."/>
            <person name="Iannetta P.M."/>
            <person name="James E.K."/>
        </authorList>
    </citation>
    <scope>NUCLEOTIDE SEQUENCE [LARGE SCALE GENOMIC DNA]</scope>
    <source>
        <strain evidence="1 2">JHI1118</strain>
    </source>
</reference>
<proteinExistence type="predicted"/>
<protein>
    <submittedName>
        <fullName evidence="1">Uncharacterized protein</fullName>
    </submittedName>
</protein>